<evidence type="ECO:0000313" key="3">
    <source>
        <dbReference type="Proteomes" id="UP000824264"/>
    </source>
</evidence>
<reference evidence="2" key="2">
    <citation type="submission" date="2021-04" db="EMBL/GenBank/DDBJ databases">
        <authorList>
            <person name="Gilroy R."/>
        </authorList>
    </citation>
    <scope>NUCLEOTIDE SEQUENCE</scope>
    <source>
        <strain evidence="2">ChiSxjej5B17-1746</strain>
    </source>
</reference>
<dbReference type="Proteomes" id="UP000824264">
    <property type="component" value="Unassembled WGS sequence"/>
</dbReference>
<feature type="domain" description="Glutamine amidotransferase" evidence="1">
    <location>
        <begin position="39"/>
        <end position="179"/>
    </location>
</feature>
<dbReference type="InterPro" id="IPR017926">
    <property type="entry name" value="GATASE"/>
</dbReference>
<dbReference type="GO" id="GO:0005829">
    <property type="term" value="C:cytosol"/>
    <property type="evidence" value="ECO:0007669"/>
    <property type="project" value="TreeGrafter"/>
</dbReference>
<dbReference type="PANTHER" id="PTHR42695:SF5">
    <property type="entry name" value="GLUTAMINE AMIDOTRANSFERASE YLR126C-RELATED"/>
    <property type="match status" value="1"/>
</dbReference>
<dbReference type="NCBIfam" id="NF005458">
    <property type="entry name" value="PRK07053.1"/>
    <property type="match status" value="1"/>
</dbReference>
<sequence length="230" mass="25442">MKHCLAMQHVAFEDLGAFAPVLEAEGFSIRYCPVGAAPTEEEWLDADLAVVLGGPIGVYDQVLYPILEREKELVRLRLVSGKPLLGICLGAQLIAAVLNARVYPGKEKEIGWGALELTEAGKASPLRFFDGYLPVLHWHGDVFDLPEGAELLASTPMTPHQAFRIGNRVLALQFHPEADVDRLESWLIGHACELSHAAIDPRRLRQESKRVGISAREAGQALIRDWVTHW</sequence>
<dbReference type="PANTHER" id="PTHR42695">
    <property type="entry name" value="GLUTAMINE AMIDOTRANSFERASE YLR126C-RELATED"/>
    <property type="match status" value="1"/>
</dbReference>
<comment type="caution">
    <text evidence="2">The sequence shown here is derived from an EMBL/GenBank/DDBJ whole genome shotgun (WGS) entry which is preliminary data.</text>
</comment>
<dbReference type="InterPro" id="IPR029062">
    <property type="entry name" value="Class_I_gatase-like"/>
</dbReference>
<organism evidence="2 3">
    <name type="scientific">Candidatus Bilophila faecipullorum</name>
    <dbReference type="NCBI Taxonomy" id="2838482"/>
    <lineage>
        <taxon>Bacteria</taxon>
        <taxon>Pseudomonadati</taxon>
        <taxon>Thermodesulfobacteriota</taxon>
        <taxon>Desulfovibrionia</taxon>
        <taxon>Desulfovibrionales</taxon>
        <taxon>Desulfovibrionaceae</taxon>
        <taxon>Bilophila</taxon>
    </lineage>
</organism>
<dbReference type="AlphaFoldDB" id="A0A9D1R1Q5"/>
<gene>
    <name evidence="2" type="ORF">H9874_04920</name>
</gene>
<dbReference type="EMBL" id="DXGI01000176">
    <property type="protein sequence ID" value="HIW78472.1"/>
    <property type="molecule type" value="Genomic_DNA"/>
</dbReference>
<proteinExistence type="predicted"/>
<accession>A0A9D1R1Q5</accession>
<keyword evidence="2" id="KW-0315">Glutamine amidotransferase</keyword>
<reference evidence="2" key="1">
    <citation type="journal article" date="2021" name="PeerJ">
        <title>Extensive microbial diversity within the chicken gut microbiome revealed by metagenomics and culture.</title>
        <authorList>
            <person name="Gilroy R."/>
            <person name="Ravi A."/>
            <person name="Getino M."/>
            <person name="Pursley I."/>
            <person name="Horton D.L."/>
            <person name="Alikhan N.F."/>
            <person name="Baker D."/>
            <person name="Gharbi K."/>
            <person name="Hall N."/>
            <person name="Watson M."/>
            <person name="Adriaenssens E.M."/>
            <person name="Foster-Nyarko E."/>
            <person name="Jarju S."/>
            <person name="Secka A."/>
            <person name="Antonio M."/>
            <person name="Oren A."/>
            <person name="Chaudhuri R.R."/>
            <person name="La Ragione R."/>
            <person name="Hildebrand F."/>
            <person name="Pallen M.J."/>
        </authorList>
    </citation>
    <scope>NUCLEOTIDE SEQUENCE</scope>
    <source>
        <strain evidence="2">ChiSxjej5B17-1746</strain>
    </source>
</reference>
<evidence type="ECO:0000313" key="2">
    <source>
        <dbReference type="EMBL" id="HIW78472.1"/>
    </source>
</evidence>
<dbReference type="InterPro" id="IPR044992">
    <property type="entry name" value="ChyE-like"/>
</dbReference>
<dbReference type="PROSITE" id="PS51273">
    <property type="entry name" value="GATASE_TYPE_1"/>
    <property type="match status" value="1"/>
</dbReference>
<name>A0A9D1R1Q5_9BACT</name>
<dbReference type="SUPFAM" id="SSF52317">
    <property type="entry name" value="Class I glutamine amidotransferase-like"/>
    <property type="match status" value="1"/>
</dbReference>
<evidence type="ECO:0000259" key="1">
    <source>
        <dbReference type="Pfam" id="PF00117"/>
    </source>
</evidence>
<dbReference type="CDD" id="cd01741">
    <property type="entry name" value="GATase1_1"/>
    <property type="match status" value="1"/>
</dbReference>
<dbReference type="Pfam" id="PF00117">
    <property type="entry name" value="GATase"/>
    <property type="match status" value="1"/>
</dbReference>
<protein>
    <submittedName>
        <fullName evidence="2">Glutamine amidotransferase</fullName>
    </submittedName>
</protein>
<dbReference type="Gene3D" id="3.40.50.880">
    <property type="match status" value="1"/>
</dbReference>